<comment type="caution">
    <text evidence="5">The sequence shown here is derived from an EMBL/GenBank/DDBJ whole genome shotgun (WGS) entry which is preliminary data.</text>
</comment>
<organism evidence="5 6">
    <name type="scientific">Streptomyces bambusae</name>
    <dbReference type="NCBI Taxonomy" id="1550616"/>
    <lineage>
        <taxon>Bacteria</taxon>
        <taxon>Bacillati</taxon>
        <taxon>Actinomycetota</taxon>
        <taxon>Actinomycetes</taxon>
        <taxon>Kitasatosporales</taxon>
        <taxon>Streptomycetaceae</taxon>
        <taxon>Streptomyces</taxon>
    </lineage>
</organism>
<dbReference type="Gene3D" id="2.60.40.200">
    <property type="entry name" value="Superoxide dismutase, copper/zinc binding domain"/>
    <property type="match status" value="1"/>
</dbReference>
<comment type="similarity">
    <text evidence="1">Belongs to the Cu-Zn superoxide dismutase family.</text>
</comment>
<dbReference type="EMBL" id="WTFF01000064">
    <property type="protein sequence ID" value="MBW5482576.1"/>
    <property type="molecule type" value="Genomic_DNA"/>
</dbReference>
<feature type="region of interest" description="Disordered" evidence="2">
    <location>
        <begin position="90"/>
        <end position="121"/>
    </location>
</feature>
<dbReference type="InterPro" id="IPR001424">
    <property type="entry name" value="SOD_Cu_Zn_dom"/>
</dbReference>
<dbReference type="RefSeq" id="WP_219666991.1">
    <property type="nucleotide sequence ID" value="NZ_WTFF01000064.1"/>
</dbReference>
<reference evidence="5 6" key="1">
    <citation type="submission" date="2019-12" db="EMBL/GenBank/DDBJ databases">
        <title>Genome sequence of Streptomyces bambusae.</title>
        <authorList>
            <person name="Bansal K."/>
            <person name="Choksket S."/>
            <person name="Korpole S."/>
            <person name="Patil P.B."/>
        </authorList>
    </citation>
    <scope>NUCLEOTIDE SEQUENCE [LARGE SCALE GENOMIC DNA]</scope>
    <source>
        <strain evidence="5 6">SK60</strain>
    </source>
</reference>
<evidence type="ECO:0000259" key="4">
    <source>
        <dbReference type="Pfam" id="PF00080"/>
    </source>
</evidence>
<dbReference type="Pfam" id="PF00080">
    <property type="entry name" value="Sod_Cu"/>
    <property type="match status" value="1"/>
</dbReference>
<proteinExistence type="inferred from homology"/>
<dbReference type="InterPro" id="IPR036423">
    <property type="entry name" value="SOD-like_Cu/Zn_dom_sf"/>
</dbReference>
<evidence type="ECO:0000256" key="2">
    <source>
        <dbReference type="SAM" id="MobiDB-lite"/>
    </source>
</evidence>
<protein>
    <submittedName>
        <fullName evidence="5">Superoxide dismutase family protein</fullName>
    </submittedName>
</protein>
<keyword evidence="6" id="KW-1185">Reference proteome</keyword>
<gene>
    <name evidence="5" type="ORF">GPJ59_11935</name>
</gene>
<feature type="signal peptide" evidence="3">
    <location>
        <begin position="1"/>
        <end position="20"/>
    </location>
</feature>
<dbReference type="SUPFAM" id="SSF49329">
    <property type="entry name" value="Cu,Zn superoxide dismutase-like"/>
    <property type="match status" value="1"/>
</dbReference>
<evidence type="ECO:0000256" key="3">
    <source>
        <dbReference type="SAM" id="SignalP"/>
    </source>
</evidence>
<feature type="domain" description="Superoxide dismutase copper/zinc binding" evidence="4">
    <location>
        <begin position="58"/>
        <end position="180"/>
    </location>
</feature>
<evidence type="ECO:0000256" key="1">
    <source>
        <dbReference type="ARBA" id="ARBA00010457"/>
    </source>
</evidence>
<evidence type="ECO:0000313" key="5">
    <source>
        <dbReference type="EMBL" id="MBW5482576.1"/>
    </source>
</evidence>
<sequence>MSFLVSTLAVAMAAVSPAGGFPAQDVTVAESFQAADGQATHRAVTFDDKAVPPGARILVTEHADDGGTEVELKVEGLQPNRTFGAHVHQKACGSAAPDSGPHYQDKADPKQPSTDPAYANDDNEVWLDFTTDGSGEGDSDATVDWRFRPDGARSVVLHDHATETGQGKAGTAGDRLACVNVPFE</sequence>
<name>A0ABS6Z477_9ACTN</name>
<accession>A0ABS6Z477</accession>
<evidence type="ECO:0000313" key="6">
    <source>
        <dbReference type="Proteomes" id="UP000812013"/>
    </source>
</evidence>
<feature type="chain" id="PRO_5045444368" evidence="3">
    <location>
        <begin position="21"/>
        <end position="184"/>
    </location>
</feature>
<keyword evidence="3" id="KW-0732">Signal</keyword>
<dbReference type="Proteomes" id="UP000812013">
    <property type="component" value="Unassembled WGS sequence"/>
</dbReference>